<organism evidence="1 2">
    <name type="scientific">Vaccinium darrowii</name>
    <dbReference type="NCBI Taxonomy" id="229202"/>
    <lineage>
        <taxon>Eukaryota</taxon>
        <taxon>Viridiplantae</taxon>
        <taxon>Streptophyta</taxon>
        <taxon>Embryophyta</taxon>
        <taxon>Tracheophyta</taxon>
        <taxon>Spermatophyta</taxon>
        <taxon>Magnoliopsida</taxon>
        <taxon>eudicotyledons</taxon>
        <taxon>Gunneridae</taxon>
        <taxon>Pentapetalae</taxon>
        <taxon>asterids</taxon>
        <taxon>Ericales</taxon>
        <taxon>Ericaceae</taxon>
        <taxon>Vaccinioideae</taxon>
        <taxon>Vaccinieae</taxon>
        <taxon>Vaccinium</taxon>
    </lineage>
</organism>
<gene>
    <name evidence="1" type="ORF">Vadar_029513</name>
</gene>
<evidence type="ECO:0000313" key="2">
    <source>
        <dbReference type="Proteomes" id="UP000828048"/>
    </source>
</evidence>
<keyword evidence="2" id="KW-1185">Reference proteome</keyword>
<proteinExistence type="predicted"/>
<dbReference type="Proteomes" id="UP000828048">
    <property type="component" value="Chromosome 6"/>
</dbReference>
<accession>A0ACB7XD26</accession>
<comment type="caution">
    <text evidence="1">The sequence shown here is derived from an EMBL/GenBank/DDBJ whole genome shotgun (WGS) entry which is preliminary data.</text>
</comment>
<dbReference type="EMBL" id="CM037156">
    <property type="protein sequence ID" value="KAH7838652.1"/>
    <property type="molecule type" value="Genomic_DNA"/>
</dbReference>
<name>A0ACB7XD26_9ERIC</name>
<protein>
    <submittedName>
        <fullName evidence="1">Uncharacterized protein</fullName>
    </submittedName>
</protein>
<evidence type="ECO:0000313" key="1">
    <source>
        <dbReference type="EMBL" id="KAH7838652.1"/>
    </source>
</evidence>
<reference evidence="1 2" key="1">
    <citation type="journal article" date="2021" name="Hortic Res">
        <title>High-quality reference genome and annotation aids understanding of berry development for evergreen blueberry (Vaccinium darrowii).</title>
        <authorList>
            <person name="Yu J."/>
            <person name="Hulse-Kemp A.M."/>
            <person name="Babiker E."/>
            <person name="Staton M."/>
        </authorList>
    </citation>
    <scope>NUCLEOTIDE SEQUENCE [LARGE SCALE GENOMIC DNA]</scope>
    <source>
        <strain evidence="2">cv. NJ 8807/NJ 8810</strain>
        <tissue evidence="1">Young leaf</tissue>
    </source>
</reference>
<sequence length="198" mass="21770">MATPQPDVDDYSPSSTIITFDPPLPLLRHPLPSSSSSPPFLLAFKDAHSFFTAYKSCQSTLTSQCEAGALIGCAIAASNKCKPPWWKSFFSKPDLAERERCEDRETRVCVEAAKARCGEYAKGKCQPVFRDAWIGVEGGRKVDWREASKLMFWACAAERGLGLGFGLDRTGSWADFRSQVEVTSYKGSELLGDVIKDG</sequence>